<protein>
    <submittedName>
        <fullName evidence="1">Uncharacterized protein</fullName>
    </submittedName>
</protein>
<accession>A0A2S8H8P1</accession>
<proteinExistence type="predicted"/>
<dbReference type="EMBL" id="PUIN01000018">
    <property type="protein sequence ID" value="PQO98862.1"/>
    <property type="molecule type" value="Genomic_DNA"/>
</dbReference>
<gene>
    <name evidence="1" type="ORF">C5612_27050</name>
</gene>
<evidence type="ECO:0000313" key="1">
    <source>
        <dbReference type="EMBL" id="PQO98862.1"/>
    </source>
</evidence>
<sequence>MLDGRNRHREAVSQIGGAMKFQRERDTESLLIEKRSAELAAAGYPLLIHDTAMDAEDIIRTVKQARGRLLEQSNIDSSLTENSSPTF</sequence>
<name>A0A2S8H8P1_9PSED</name>
<evidence type="ECO:0000313" key="2">
    <source>
        <dbReference type="Proteomes" id="UP000239687"/>
    </source>
</evidence>
<dbReference type="AlphaFoldDB" id="A0A2S8H8P1"/>
<reference evidence="1 2" key="1">
    <citation type="submission" date="2018-02" db="EMBL/GenBank/DDBJ databases">
        <title>Draft genome sequencing of Pseudomonas frederiksbergensis 11-D3.</title>
        <authorList>
            <person name="Zheng B.-X."/>
        </authorList>
    </citation>
    <scope>NUCLEOTIDE SEQUENCE [LARGE SCALE GENOMIC DNA]</scope>
    <source>
        <strain evidence="1 2">11-D3</strain>
    </source>
</reference>
<organism evidence="1 2">
    <name type="scientific">Pseudomonas frederiksbergensis</name>
    <dbReference type="NCBI Taxonomy" id="104087"/>
    <lineage>
        <taxon>Bacteria</taxon>
        <taxon>Pseudomonadati</taxon>
        <taxon>Pseudomonadota</taxon>
        <taxon>Gammaproteobacteria</taxon>
        <taxon>Pseudomonadales</taxon>
        <taxon>Pseudomonadaceae</taxon>
        <taxon>Pseudomonas</taxon>
    </lineage>
</organism>
<comment type="caution">
    <text evidence="1">The sequence shown here is derived from an EMBL/GenBank/DDBJ whole genome shotgun (WGS) entry which is preliminary data.</text>
</comment>
<dbReference type="Proteomes" id="UP000239687">
    <property type="component" value="Unassembled WGS sequence"/>
</dbReference>